<organism evidence="2 3">
    <name type="scientific">Adhaeribacter soli</name>
    <dbReference type="NCBI Taxonomy" id="2607655"/>
    <lineage>
        <taxon>Bacteria</taxon>
        <taxon>Pseudomonadati</taxon>
        <taxon>Bacteroidota</taxon>
        <taxon>Cytophagia</taxon>
        <taxon>Cytophagales</taxon>
        <taxon>Hymenobacteraceae</taxon>
        <taxon>Adhaeribacter</taxon>
    </lineage>
</organism>
<feature type="transmembrane region" description="Helical" evidence="1">
    <location>
        <begin position="75"/>
        <end position="96"/>
    </location>
</feature>
<evidence type="ECO:0000313" key="2">
    <source>
        <dbReference type="EMBL" id="KAA9331256.1"/>
    </source>
</evidence>
<dbReference type="Pfam" id="PF09997">
    <property type="entry name" value="DUF2238"/>
    <property type="match status" value="1"/>
</dbReference>
<dbReference type="InterPro" id="IPR014509">
    <property type="entry name" value="YjdF-like"/>
</dbReference>
<dbReference type="Proteomes" id="UP000326570">
    <property type="component" value="Unassembled WGS sequence"/>
</dbReference>
<accession>A0A5N1ISC6</accession>
<dbReference type="InterPro" id="IPR058534">
    <property type="entry name" value="YjdF"/>
</dbReference>
<reference evidence="2 3" key="1">
    <citation type="submission" date="2019-09" db="EMBL/GenBank/DDBJ databases">
        <title>Genome sequence of Adhaeribacter sp. M2.</title>
        <authorList>
            <person name="Srinivasan S."/>
        </authorList>
    </citation>
    <scope>NUCLEOTIDE SEQUENCE [LARGE SCALE GENOMIC DNA]</scope>
    <source>
        <strain evidence="2 3">M2</strain>
    </source>
</reference>
<sequence length="222" mass="25910">MAPRLHAFFPDPVFKAPNPFRQNPLLKAYIGIFIFFWVFTGATATDFVNWVLENSLTVSAVVLLIYFYRKFPFSNVSYSLILIFLLLHLYGSQNAYAKNPFGFWLQEQFHFSRNHYDRIVHFCFGFLLAYPMQEVLCRLFGVRSWLAYFFPVEYTLSLSAFYEIVEWLVADVFFPKAGAAFIGAQGDFWDSQKDVFMALLGAIITMLLVLTWRKVTFRSGKR</sequence>
<dbReference type="RefSeq" id="WP_150904779.1">
    <property type="nucleotide sequence ID" value="NZ_VTWT01000008.1"/>
</dbReference>
<keyword evidence="1" id="KW-0472">Membrane</keyword>
<dbReference type="PIRSF" id="PIRSF020606">
    <property type="entry name" value="UCP020606"/>
    <property type="match status" value="1"/>
</dbReference>
<feature type="transmembrane region" description="Helical" evidence="1">
    <location>
        <begin position="25"/>
        <end position="44"/>
    </location>
</feature>
<protein>
    <submittedName>
        <fullName evidence="2">DUF2238 domain-containing protein</fullName>
    </submittedName>
</protein>
<name>A0A5N1ISC6_9BACT</name>
<comment type="caution">
    <text evidence="2">The sequence shown here is derived from an EMBL/GenBank/DDBJ whole genome shotgun (WGS) entry which is preliminary data.</text>
</comment>
<gene>
    <name evidence="2" type="ORF">F0P94_14600</name>
</gene>
<dbReference type="AlphaFoldDB" id="A0A5N1ISC6"/>
<keyword evidence="3" id="KW-1185">Reference proteome</keyword>
<feature type="transmembrane region" description="Helical" evidence="1">
    <location>
        <begin position="195"/>
        <end position="212"/>
    </location>
</feature>
<keyword evidence="1" id="KW-1133">Transmembrane helix</keyword>
<evidence type="ECO:0000256" key="1">
    <source>
        <dbReference type="SAM" id="Phobius"/>
    </source>
</evidence>
<dbReference type="EMBL" id="VTWT01000008">
    <property type="protein sequence ID" value="KAA9331256.1"/>
    <property type="molecule type" value="Genomic_DNA"/>
</dbReference>
<proteinExistence type="predicted"/>
<keyword evidence="1" id="KW-0812">Transmembrane</keyword>
<evidence type="ECO:0000313" key="3">
    <source>
        <dbReference type="Proteomes" id="UP000326570"/>
    </source>
</evidence>
<feature type="transmembrane region" description="Helical" evidence="1">
    <location>
        <begin position="116"/>
        <end position="133"/>
    </location>
</feature>
<feature type="transmembrane region" description="Helical" evidence="1">
    <location>
        <begin position="145"/>
        <end position="165"/>
    </location>
</feature>